<feature type="domain" description="Amidohydrolase-related" evidence="2">
    <location>
        <begin position="10"/>
        <end position="285"/>
    </location>
</feature>
<proteinExistence type="inferred from homology"/>
<dbReference type="GO" id="GO:0016787">
    <property type="term" value="F:hydrolase activity"/>
    <property type="evidence" value="ECO:0007669"/>
    <property type="project" value="InterPro"/>
</dbReference>
<name>A0AAV2RQP1_MEGNR</name>
<protein>
    <recommendedName>
        <fullName evidence="2">Amidohydrolase-related domain-containing protein</fullName>
    </recommendedName>
</protein>
<dbReference type="PANTHER" id="PTHR43569:SF2">
    <property type="entry name" value="AMIDOHYDROLASE-RELATED DOMAIN-CONTAINING PROTEIN"/>
    <property type="match status" value="1"/>
</dbReference>
<dbReference type="PANTHER" id="PTHR43569">
    <property type="entry name" value="AMIDOHYDROLASE"/>
    <property type="match status" value="1"/>
</dbReference>
<evidence type="ECO:0000313" key="3">
    <source>
        <dbReference type="EMBL" id="CAL4131077.1"/>
    </source>
</evidence>
<dbReference type="InterPro" id="IPR052350">
    <property type="entry name" value="Metallo-dep_Lactonases"/>
</dbReference>
<comment type="caution">
    <text evidence="3">The sequence shown here is derived from an EMBL/GenBank/DDBJ whole genome shotgun (WGS) entry which is preliminary data.</text>
</comment>
<sequence length="286" mass="32369">MENWADEILDSHCHMWELSRFQYPWPTPDMLIGVDHLAVDLMEAVKDSPSKGDFIFVQCLNESPEEAKWVQSLANVNPRIKGIVAGIDPTNPKLVENINTLRAEVPLLVGSRHIPDLDPRKNFFKLDETARGVTLLHQHGLTYDLLLRPPIIEDAAVMVSKVPGDARIVVDHIAKPYIKDGTMEPWREHIAQLARYPNVHCKLSGMVTETKLDSWKADDLKPYVEYILSLFGTDRVMFGSDWPVCKLAGASYGDVINTLSGLLGHLTHEELKKIFCTNARKFYNIE</sequence>
<dbReference type="EMBL" id="CAXKWB010027000">
    <property type="protein sequence ID" value="CAL4131077.1"/>
    <property type="molecule type" value="Genomic_DNA"/>
</dbReference>
<gene>
    <name evidence="3" type="ORF">MNOR_LOCUS26683</name>
</gene>
<keyword evidence="4" id="KW-1185">Reference proteome</keyword>
<evidence type="ECO:0000313" key="4">
    <source>
        <dbReference type="Proteomes" id="UP001497623"/>
    </source>
</evidence>
<evidence type="ECO:0000256" key="1">
    <source>
        <dbReference type="ARBA" id="ARBA00038310"/>
    </source>
</evidence>
<dbReference type="Pfam" id="PF04909">
    <property type="entry name" value="Amidohydro_2"/>
    <property type="match status" value="1"/>
</dbReference>
<organism evidence="3 4">
    <name type="scientific">Meganyctiphanes norvegica</name>
    <name type="common">Northern krill</name>
    <name type="synonym">Thysanopoda norvegica</name>
    <dbReference type="NCBI Taxonomy" id="48144"/>
    <lineage>
        <taxon>Eukaryota</taxon>
        <taxon>Metazoa</taxon>
        <taxon>Ecdysozoa</taxon>
        <taxon>Arthropoda</taxon>
        <taxon>Crustacea</taxon>
        <taxon>Multicrustacea</taxon>
        <taxon>Malacostraca</taxon>
        <taxon>Eumalacostraca</taxon>
        <taxon>Eucarida</taxon>
        <taxon>Euphausiacea</taxon>
        <taxon>Euphausiidae</taxon>
        <taxon>Meganyctiphanes</taxon>
    </lineage>
</organism>
<accession>A0AAV2RQP1</accession>
<dbReference type="Proteomes" id="UP001497623">
    <property type="component" value="Unassembled WGS sequence"/>
</dbReference>
<dbReference type="InterPro" id="IPR006680">
    <property type="entry name" value="Amidohydro-rel"/>
</dbReference>
<dbReference type="InterPro" id="IPR032466">
    <property type="entry name" value="Metal_Hydrolase"/>
</dbReference>
<evidence type="ECO:0000259" key="2">
    <source>
        <dbReference type="Pfam" id="PF04909"/>
    </source>
</evidence>
<comment type="similarity">
    <text evidence="1">Belongs to the metallo-dependent hydrolases superfamily.</text>
</comment>
<dbReference type="SUPFAM" id="SSF51556">
    <property type="entry name" value="Metallo-dependent hydrolases"/>
    <property type="match status" value="1"/>
</dbReference>
<reference evidence="3 4" key="1">
    <citation type="submission" date="2024-05" db="EMBL/GenBank/DDBJ databases">
        <authorList>
            <person name="Wallberg A."/>
        </authorList>
    </citation>
    <scope>NUCLEOTIDE SEQUENCE [LARGE SCALE GENOMIC DNA]</scope>
</reference>
<dbReference type="Gene3D" id="3.20.20.140">
    <property type="entry name" value="Metal-dependent hydrolases"/>
    <property type="match status" value="1"/>
</dbReference>
<dbReference type="AlphaFoldDB" id="A0AAV2RQP1"/>